<feature type="region of interest" description="Disordered" evidence="1">
    <location>
        <begin position="301"/>
        <end position="328"/>
    </location>
</feature>
<evidence type="ECO:0000313" key="3">
    <source>
        <dbReference type="Proteomes" id="UP001430848"/>
    </source>
</evidence>
<feature type="compositionally biased region" description="Low complexity" evidence="1">
    <location>
        <begin position="203"/>
        <end position="212"/>
    </location>
</feature>
<name>A0ABR1NMM5_DIAER</name>
<proteinExistence type="predicted"/>
<sequence>MAVFVDLEEDDVEPLEQGHGLNKPVWNGTAPPDCSVVHGHEEQDGAPPGPDDREEATHEPAVAELDLNDLDSLSRTCRGVHDSLLQYRSILLKSTVHCVNEELPVDPESTLRYRARAGNWYYMEDTSRSSYYNGKAGSCARDMVSQCRKCSTVVCRYIEHETDCDAADAREAEDLLAQGHSAGTSPTTLSLYSGAHSWSSSHSNLSLHSNSSTPGLLDPGSTSANTRTPSPALGPGYARHEVEGIGNKIKSVKITMVRVGGGVPEWEDEKVSGQSLRREVNGQARSWCGWCSRVIPSKKDYEMDQKPQDSKDGRLLHKGHLIPQATAS</sequence>
<feature type="region of interest" description="Disordered" evidence="1">
    <location>
        <begin position="203"/>
        <end position="238"/>
    </location>
</feature>
<evidence type="ECO:0000313" key="2">
    <source>
        <dbReference type="EMBL" id="KAK7707376.1"/>
    </source>
</evidence>
<organism evidence="2 3">
    <name type="scientific">Diaporthe eres</name>
    <name type="common">Phomopsis oblonga</name>
    <dbReference type="NCBI Taxonomy" id="83184"/>
    <lineage>
        <taxon>Eukaryota</taxon>
        <taxon>Fungi</taxon>
        <taxon>Dikarya</taxon>
        <taxon>Ascomycota</taxon>
        <taxon>Pezizomycotina</taxon>
        <taxon>Sordariomycetes</taxon>
        <taxon>Sordariomycetidae</taxon>
        <taxon>Diaporthales</taxon>
        <taxon>Diaporthaceae</taxon>
        <taxon>Diaporthe</taxon>
        <taxon>Diaporthe eres species complex</taxon>
    </lineage>
</organism>
<dbReference type="EMBL" id="JAKNSF020000202">
    <property type="protein sequence ID" value="KAK7707376.1"/>
    <property type="molecule type" value="Genomic_DNA"/>
</dbReference>
<gene>
    <name evidence="2" type="ORF">SLS63_013762</name>
</gene>
<feature type="compositionally biased region" description="Polar residues" evidence="1">
    <location>
        <begin position="220"/>
        <end position="229"/>
    </location>
</feature>
<evidence type="ECO:0000256" key="1">
    <source>
        <dbReference type="SAM" id="MobiDB-lite"/>
    </source>
</evidence>
<accession>A0ABR1NMM5</accession>
<protein>
    <submittedName>
        <fullName evidence="2">Uncharacterized protein</fullName>
    </submittedName>
</protein>
<dbReference type="Proteomes" id="UP001430848">
    <property type="component" value="Unassembled WGS sequence"/>
</dbReference>
<feature type="compositionally biased region" description="Basic and acidic residues" evidence="1">
    <location>
        <begin position="301"/>
        <end position="315"/>
    </location>
</feature>
<comment type="caution">
    <text evidence="2">The sequence shown here is derived from an EMBL/GenBank/DDBJ whole genome shotgun (WGS) entry which is preliminary data.</text>
</comment>
<keyword evidence="3" id="KW-1185">Reference proteome</keyword>
<feature type="compositionally biased region" description="Acidic residues" evidence="1">
    <location>
        <begin position="1"/>
        <end position="14"/>
    </location>
</feature>
<feature type="region of interest" description="Disordered" evidence="1">
    <location>
        <begin position="1"/>
        <end position="57"/>
    </location>
</feature>
<reference evidence="2 3" key="1">
    <citation type="submission" date="2024-02" db="EMBL/GenBank/DDBJ databases">
        <title>De novo assembly and annotation of 12 fungi associated with fruit tree decline syndrome in Ontario, Canada.</title>
        <authorList>
            <person name="Sulman M."/>
            <person name="Ellouze W."/>
            <person name="Ilyukhin E."/>
        </authorList>
    </citation>
    <scope>NUCLEOTIDE SEQUENCE [LARGE SCALE GENOMIC DNA]</scope>
    <source>
        <strain evidence="2 3">M169</strain>
    </source>
</reference>